<accession>A0ABM6GGA4</accession>
<name>A0ABM6GGA4_9BACT</name>
<dbReference type="RefSeq" id="WP_012057657.1">
    <property type="nucleotide sequence ID" value="NZ_CP007389.1"/>
</dbReference>
<keyword evidence="2" id="KW-1185">Reference proteome</keyword>
<dbReference type="EMBL" id="CP007389">
    <property type="protein sequence ID" value="APT74373.1"/>
    <property type="molecule type" value="Genomic_DNA"/>
</dbReference>
<reference evidence="1 2" key="1">
    <citation type="submission" date="2014-02" db="EMBL/GenBank/DDBJ databases">
        <title>Diversity of Thermotogales isolates from hydrothermal vents.</title>
        <authorList>
            <person name="Haverkamp T.H.A."/>
            <person name="Lossouarn J."/>
            <person name="Geslin C."/>
            <person name="Nesbo C.L."/>
        </authorList>
    </citation>
    <scope>NUCLEOTIDE SEQUENCE [LARGE SCALE GENOMIC DNA]</scope>
    <source>
        <strain evidence="1 2">431</strain>
    </source>
</reference>
<evidence type="ECO:0000313" key="2">
    <source>
        <dbReference type="Proteomes" id="UP000185490"/>
    </source>
</evidence>
<dbReference type="Proteomes" id="UP000185490">
    <property type="component" value="Chromosome"/>
</dbReference>
<proteinExistence type="predicted"/>
<evidence type="ECO:0000313" key="1">
    <source>
        <dbReference type="EMBL" id="APT74373.1"/>
    </source>
</evidence>
<protein>
    <submittedName>
        <fullName evidence="1">Uncharacterized protein</fullName>
    </submittedName>
</protein>
<organism evidence="1 2">
    <name type="scientific">Thermosipho melanesiensis</name>
    <dbReference type="NCBI Taxonomy" id="46541"/>
    <lineage>
        <taxon>Bacteria</taxon>
        <taxon>Thermotogati</taxon>
        <taxon>Thermotogota</taxon>
        <taxon>Thermotogae</taxon>
        <taxon>Thermotogales</taxon>
        <taxon>Fervidobacteriaceae</taxon>
        <taxon>Thermosipho</taxon>
    </lineage>
</organism>
<sequence>MSLFASNETVKLYIKDKKVVNKETETWIEVPKELTAELREEAVTIFQNSKVEVTRDGNAILDLAAVNAVPYKFLTKVIKSWSESVPVTLENIKKVEATTLLNIWIKLQEMYNLGGSNAFGV</sequence>
<gene>
    <name evidence="1" type="ORF">BW47_07695</name>
</gene>